<dbReference type="AlphaFoldDB" id="A0A1M5UHI2"/>
<sequence length="54" mass="5852">MPGARRVRSRVRSVVTHALVTMVTPETSGIPRAMVLTVSFVLSPVTGLSCHRHP</sequence>
<dbReference type="EMBL" id="LT670818">
    <property type="protein sequence ID" value="SHH62427.1"/>
    <property type="molecule type" value="Genomic_DNA"/>
</dbReference>
<protein>
    <submittedName>
        <fullName evidence="1">Uncharacterized protein</fullName>
    </submittedName>
</protein>
<organism evidence="1 2">
    <name type="scientific">Bradyrhizobium erythrophlei</name>
    <dbReference type="NCBI Taxonomy" id="1437360"/>
    <lineage>
        <taxon>Bacteria</taxon>
        <taxon>Pseudomonadati</taxon>
        <taxon>Pseudomonadota</taxon>
        <taxon>Alphaproteobacteria</taxon>
        <taxon>Hyphomicrobiales</taxon>
        <taxon>Nitrobacteraceae</taxon>
        <taxon>Bradyrhizobium</taxon>
    </lineage>
</organism>
<reference evidence="1 2" key="1">
    <citation type="submission" date="2016-11" db="EMBL/GenBank/DDBJ databases">
        <authorList>
            <person name="Jaros S."/>
            <person name="Januszkiewicz K."/>
            <person name="Wedrychowicz H."/>
        </authorList>
    </citation>
    <scope>NUCLEOTIDE SEQUENCE [LARGE SCALE GENOMIC DNA]</scope>
    <source>
        <strain evidence="1 2">GAS242</strain>
    </source>
</reference>
<gene>
    <name evidence="1" type="ORF">SAMN05444169_8422</name>
</gene>
<proteinExistence type="predicted"/>
<accession>A0A1M5UHI2</accession>
<dbReference type="Proteomes" id="UP000190675">
    <property type="component" value="Chromosome I"/>
</dbReference>
<evidence type="ECO:0000313" key="2">
    <source>
        <dbReference type="Proteomes" id="UP000190675"/>
    </source>
</evidence>
<evidence type="ECO:0000313" key="1">
    <source>
        <dbReference type="EMBL" id="SHH62427.1"/>
    </source>
</evidence>
<name>A0A1M5UHI2_9BRAD</name>